<evidence type="ECO:0000256" key="1">
    <source>
        <dbReference type="SAM" id="MobiDB-lite"/>
    </source>
</evidence>
<dbReference type="Pfam" id="PF13560">
    <property type="entry name" value="HTH_31"/>
    <property type="match status" value="1"/>
</dbReference>
<dbReference type="OrthoDB" id="9803128at2"/>
<dbReference type="InterPro" id="IPR043519">
    <property type="entry name" value="NT_sf"/>
</dbReference>
<dbReference type="PROSITE" id="PS50943">
    <property type="entry name" value="HTH_CROC1"/>
    <property type="match status" value="1"/>
</dbReference>
<reference evidence="3 4" key="1">
    <citation type="submission" date="2014-07" db="EMBL/GenBank/DDBJ databases">
        <title>Whole Genome Sequence of the Amycolatopsis methanolica 239.</title>
        <authorList>
            <person name="Tang B."/>
        </authorList>
    </citation>
    <scope>NUCLEOTIDE SEQUENCE [LARGE SCALE GENOMIC DNA]</scope>
    <source>
        <strain evidence="3 4">239</strain>
    </source>
</reference>
<dbReference type="STRING" id="1068978.AMETH_3718"/>
<dbReference type="Gene3D" id="1.10.260.40">
    <property type="entry name" value="lambda repressor-like DNA-binding domains"/>
    <property type="match status" value="1"/>
</dbReference>
<dbReference type="InterPro" id="IPR001387">
    <property type="entry name" value="Cro/C1-type_HTH"/>
</dbReference>
<dbReference type="AlphaFoldDB" id="A0A076MYN8"/>
<feature type="domain" description="HTH cro/C1-type" evidence="2">
    <location>
        <begin position="26"/>
        <end position="81"/>
    </location>
</feature>
<sequence length="176" mass="18279">MGDETSTDSEGTESGSAVTGTAAKLLSAARARRRLSQRELARLAGVPQSTVATIEAGRRQPSVAMLERLLRAAGFHLATELVNALRPSELLERQRRNVTEVLARSPVTRAWLTGPAARGEDRPDSGLDLAVELRPGTAAGAVAGLAGELSGLLGCPVAVTTGDPGGADDFFYTRSG</sequence>
<dbReference type="InterPro" id="IPR010982">
    <property type="entry name" value="Lambda_DNA-bd_dom_sf"/>
</dbReference>
<dbReference type="PATRIC" id="fig|1068978.7.peg.3973"/>
<protein>
    <submittedName>
        <fullName evidence="3">Transcriptional regulator, XRE family</fullName>
    </submittedName>
</protein>
<dbReference type="GO" id="GO:0003677">
    <property type="term" value="F:DNA binding"/>
    <property type="evidence" value="ECO:0007669"/>
    <property type="project" value="InterPro"/>
</dbReference>
<dbReference type="SUPFAM" id="SSF47413">
    <property type="entry name" value="lambda repressor-like DNA-binding domains"/>
    <property type="match status" value="1"/>
</dbReference>
<proteinExistence type="predicted"/>
<keyword evidence="4" id="KW-1185">Reference proteome</keyword>
<dbReference type="Gene3D" id="3.30.460.10">
    <property type="entry name" value="Beta Polymerase, domain 2"/>
    <property type="match status" value="1"/>
</dbReference>
<organism evidence="3 4">
    <name type="scientific">Amycolatopsis methanolica 239</name>
    <dbReference type="NCBI Taxonomy" id="1068978"/>
    <lineage>
        <taxon>Bacteria</taxon>
        <taxon>Bacillati</taxon>
        <taxon>Actinomycetota</taxon>
        <taxon>Actinomycetes</taxon>
        <taxon>Pseudonocardiales</taxon>
        <taxon>Pseudonocardiaceae</taxon>
        <taxon>Amycolatopsis</taxon>
        <taxon>Amycolatopsis methanolica group</taxon>
    </lineage>
</organism>
<dbReference type="KEGG" id="amq:AMETH_3718"/>
<gene>
    <name evidence="3" type="ORF">AMETH_3718</name>
</gene>
<dbReference type="HOGENOM" id="CLU_130257_0_0_11"/>
<evidence type="ECO:0000259" key="2">
    <source>
        <dbReference type="PROSITE" id="PS50943"/>
    </source>
</evidence>
<dbReference type="SMART" id="SM00530">
    <property type="entry name" value="HTH_XRE"/>
    <property type="match status" value="1"/>
</dbReference>
<feature type="region of interest" description="Disordered" evidence="1">
    <location>
        <begin position="1"/>
        <end position="20"/>
    </location>
</feature>
<accession>A0A076MYN8</accession>
<dbReference type="Proteomes" id="UP000062973">
    <property type="component" value="Chromosome"/>
</dbReference>
<dbReference type="SUPFAM" id="SSF81301">
    <property type="entry name" value="Nucleotidyltransferase"/>
    <property type="match status" value="1"/>
</dbReference>
<feature type="compositionally biased region" description="Acidic residues" evidence="1">
    <location>
        <begin position="1"/>
        <end position="11"/>
    </location>
</feature>
<evidence type="ECO:0000313" key="4">
    <source>
        <dbReference type="Proteomes" id="UP000062973"/>
    </source>
</evidence>
<name>A0A076MYN8_AMYME</name>
<dbReference type="eggNOG" id="COG1396">
    <property type="taxonomic scope" value="Bacteria"/>
</dbReference>
<dbReference type="CDD" id="cd00093">
    <property type="entry name" value="HTH_XRE"/>
    <property type="match status" value="1"/>
</dbReference>
<dbReference type="EMBL" id="CP009110">
    <property type="protein sequence ID" value="AIJ23810.1"/>
    <property type="molecule type" value="Genomic_DNA"/>
</dbReference>
<evidence type="ECO:0000313" key="3">
    <source>
        <dbReference type="EMBL" id="AIJ23810.1"/>
    </source>
</evidence>
<dbReference type="CDD" id="cd05403">
    <property type="entry name" value="NT_KNTase_like"/>
    <property type="match status" value="1"/>
</dbReference>